<dbReference type="Proteomes" id="UP000054359">
    <property type="component" value="Unassembled WGS sequence"/>
</dbReference>
<name>A0A087UHF4_STEMI</name>
<evidence type="ECO:0000313" key="2">
    <source>
        <dbReference type="Proteomes" id="UP000054359"/>
    </source>
</evidence>
<dbReference type="AlphaFoldDB" id="A0A087UHF4"/>
<protein>
    <submittedName>
        <fullName evidence="1">Uncharacterized protein</fullName>
    </submittedName>
</protein>
<evidence type="ECO:0000313" key="1">
    <source>
        <dbReference type="EMBL" id="KFM76793.1"/>
    </source>
</evidence>
<organism evidence="1 2">
    <name type="scientific">Stegodyphus mimosarum</name>
    <name type="common">African social velvet spider</name>
    <dbReference type="NCBI Taxonomy" id="407821"/>
    <lineage>
        <taxon>Eukaryota</taxon>
        <taxon>Metazoa</taxon>
        <taxon>Ecdysozoa</taxon>
        <taxon>Arthropoda</taxon>
        <taxon>Chelicerata</taxon>
        <taxon>Arachnida</taxon>
        <taxon>Araneae</taxon>
        <taxon>Araneomorphae</taxon>
        <taxon>Entelegynae</taxon>
        <taxon>Eresoidea</taxon>
        <taxon>Eresidae</taxon>
        <taxon>Stegodyphus</taxon>
    </lineage>
</organism>
<reference evidence="1 2" key="1">
    <citation type="submission" date="2013-11" db="EMBL/GenBank/DDBJ databases">
        <title>Genome sequencing of Stegodyphus mimosarum.</title>
        <authorList>
            <person name="Bechsgaard J."/>
        </authorList>
    </citation>
    <scope>NUCLEOTIDE SEQUENCE [LARGE SCALE GENOMIC DNA]</scope>
</reference>
<feature type="non-terminal residue" evidence="1">
    <location>
        <position position="94"/>
    </location>
</feature>
<keyword evidence="2" id="KW-1185">Reference proteome</keyword>
<sequence>MCKAKMNKSIHVHWIAIYHQGNCVKLLHIDDDQKIEEIVKIVQDLAIQQLMNQKLGVLKKMEKRILKKVVQNQHHIILLFHLCLQHPFLLCLAM</sequence>
<gene>
    <name evidence="1" type="ORF">X975_24669</name>
</gene>
<accession>A0A087UHF4</accession>
<proteinExistence type="predicted"/>
<dbReference type="EMBL" id="KK119798">
    <property type="protein sequence ID" value="KFM76793.1"/>
    <property type="molecule type" value="Genomic_DNA"/>
</dbReference>